<gene>
    <name evidence="2" type="ORF">UFOVP599_6</name>
</gene>
<feature type="compositionally biased region" description="Basic and acidic residues" evidence="1">
    <location>
        <begin position="245"/>
        <end position="258"/>
    </location>
</feature>
<name>A0A6J5MZ35_9CAUD</name>
<evidence type="ECO:0008006" key="3">
    <source>
        <dbReference type="Google" id="ProtNLM"/>
    </source>
</evidence>
<sequence length="307" mass="34790">MSEGQAANVVTSENLAEWTMNRLGLADKEPEVVAEVEGTPSEPIDEPNQSEQDDAEQEATAKEERKQNPKLEKRFSELTKQREQLRKEADAERERAEKLEERIKALEGNQAPKQAEITNEKPRPDQFTDAFEYAEALADWSTEQALLRRDQEESQKKFQEQRDKVLKTWNDRLETAKKELPDYDDMVTSSEVVVSDQVRDAIIESEIGPQILYHLAENPEIAEKLKELSPISALREIGKLEARLEKQAEKQPEAKRSDPVAVKSKAPAPLSPLRGTGSVADVKLDSEGNFYGSYQAYKEARKAGRIR</sequence>
<feature type="region of interest" description="Disordered" evidence="1">
    <location>
        <begin position="23"/>
        <end position="125"/>
    </location>
</feature>
<reference evidence="2" key="1">
    <citation type="submission" date="2020-04" db="EMBL/GenBank/DDBJ databases">
        <authorList>
            <person name="Chiriac C."/>
            <person name="Salcher M."/>
            <person name="Ghai R."/>
            <person name="Kavagutti S V."/>
        </authorList>
    </citation>
    <scope>NUCLEOTIDE SEQUENCE</scope>
</reference>
<accession>A0A6J5MZ35</accession>
<evidence type="ECO:0000256" key="1">
    <source>
        <dbReference type="SAM" id="MobiDB-lite"/>
    </source>
</evidence>
<dbReference type="EMBL" id="LR796556">
    <property type="protein sequence ID" value="CAB4151207.1"/>
    <property type="molecule type" value="Genomic_DNA"/>
</dbReference>
<evidence type="ECO:0000313" key="2">
    <source>
        <dbReference type="EMBL" id="CAB4151207.1"/>
    </source>
</evidence>
<protein>
    <recommendedName>
        <fullName evidence="3">Scaffolding protein</fullName>
    </recommendedName>
</protein>
<organism evidence="2">
    <name type="scientific">uncultured Caudovirales phage</name>
    <dbReference type="NCBI Taxonomy" id="2100421"/>
    <lineage>
        <taxon>Viruses</taxon>
        <taxon>Duplodnaviria</taxon>
        <taxon>Heunggongvirae</taxon>
        <taxon>Uroviricota</taxon>
        <taxon>Caudoviricetes</taxon>
        <taxon>Peduoviridae</taxon>
        <taxon>Maltschvirus</taxon>
        <taxon>Maltschvirus maltsch</taxon>
    </lineage>
</organism>
<feature type="region of interest" description="Disordered" evidence="1">
    <location>
        <begin position="245"/>
        <end position="278"/>
    </location>
</feature>
<proteinExistence type="predicted"/>
<feature type="compositionally biased region" description="Basic and acidic residues" evidence="1">
    <location>
        <begin position="59"/>
        <end position="105"/>
    </location>
</feature>